<proteinExistence type="predicted"/>
<dbReference type="Pfam" id="PF23389">
    <property type="entry name" value="Beta-prop_WDR19_1st"/>
    <property type="match status" value="1"/>
</dbReference>
<dbReference type="GO" id="GO:0005929">
    <property type="term" value="C:cilium"/>
    <property type="evidence" value="ECO:0007669"/>
    <property type="project" value="UniProtKB-SubCell"/>
</dbReference>
<evidence type="ECO:0000259" key="11">
    <source>
        <dbReference type="Pfam" id="PF24762"/>
    </source>
</evidence>
<evidence type="ECO:0000256" key="7">
    <source>
        <dbReference type="ARBA" id="ARBA00023273"/>
    </source>
</evidence>
<dbReference type="InterPro" id="IPR056168">
    <property type="entry name" value="TPR_IF140/IFT172/WDR19"/>
</dbReference>
<dbReference type="InterPro" id="IPR040379">
    <property type="entry name" value="WDR19/dyf-2"/>
</dbReference>
<evidence type="ECO:0000256" key="1">
    <source>
        <dbReference type="ARBA" id="ARBA00004138"/>
    </source>
</evidence>
<dbReference type="SUPFAM" id="SSF48452">
    <property type="entry name" value="TPR-like"/>
    <property type="match status" value="1"/>
</dbReference>
<dbReference type="PANTHER" id="PTHR14920:SF0">
    <property type="entry name" value="WD REPEAT DOMAIN 19"/>
    <property type="match status" value="1"/>
</dbReference>
<feature type="domain" description="IF140/IFT172/WDR19 TPR" evidence="11">
    <location>
        <begin position="935"/>
        <end position="1144"/>
    </location>
</feature>
<keyword evidence="6" id="KW-0969">Cilium</keyword>
<evidence type="ECO:0000256" key="2">
    <source>
        <dbReference type="ARBA" id="ARBA00022574"/>
    </source>
</evidence>
<dbReference type="GO" id="GO:0035721">
    <property type="term" value="P:intraciliary retrograde transport"/>
    <property type="evidence" value="ECO:0007669"/>
    <property type="project" value="InterPro"/>
</dbReference>
<feature type="region of interest" description="Disordered" evidence="8">
    <location>
        <begin position="639"/>
        <end position="681"/>
    </location>
</feature>
<dbReference type="Gene3D" id="2.130.10.10">
    <property type="entry name" value="YVTN repeat-like/Quinoprotein amine dehydrogenase"/>
    <property type="match status" value="2"/>
</dbReference>
<dbReference type="GO" id="GO:0008104">
    <property type="term" value="P:intracellular protein localization"/>
    <property type="evidence" value="ECO:0007669"/>
    <property type="project" value="UniProtKB-ARBA"/>
</dbReference>
<dbReference type="GO" id="GO:0060271">
    <property type="term" value="P:cilium assembly"/>
    <property type="evidence" value="ECO:0007669"/>
    <property type="project" value="TreeGrafter"/>
</dbReference>
<feature type="domain" description="WDR19 WD40 repeat" evidence="9">
    <location>
        <begin position="382"/>
        <end position="616"/>
    </location>
</feature>
<evidence type="ECO:0000256" key="5">
    <source>
        <dbReference type="ARBA" id="ARBA00022803"/>
    </source>
</evidence>
<dbReference type="Gene3D" id="1.25.40.470">
    <property type="match status" value="2"/>
</dbReference>
<protein>
    <submittedName>
        <fullName evidence="12">Uncharacterized protein</fullName>
    </submittedName>
</protein>
<keyword evidence="2" id="KW-0853">WD repeat</keyword>
<comment type="subcellular location">
    <subcellularLocation>
        <location evidence="1">Cell projection</location>
        <location evidence="1">Cilium</location>
    </subcellularLocation>
</comment>
<feature type="non-terminal residue" evidence="12">
    <location>
        <position position="1274"/>
    </location>
</feature>
<dbReference type="InterPro" id="IPR036322">
    <property type="entry name" value="WD40_repeat_dom_sf"/>
</dbReference>
<evidence type="ECO:0000256" key="4">
    <source>
        <dbReference type="ARBA" id="ARBA00022794"/>
    </source>
</evidence>
<comment type="caution">
    <text evidence="12">The sequence shown here is derived from an EMBL/GenBank/DDBJ whole genome shotgun (WGS) entry which is preliminary data.</text>
</comment>
<keyword evidence="13" id="KW-1185">Reference proteome</keyword>
<evidence type="ECO:0000256" key="3">
    <source>
        <dbReference type="ARBA" id="ARBA00022737"/>
    </source>
</evidence>
<dbReference type="Pfam" id="PF24762">
    <property type="entry name" value="TPR_IF140-IFT172"/>
    <property type="match status" value="2"/>
</dbReference>
<dbReference type="InterPro" id="IPR001680">
    <property type="entry name" value="WD40_rpt"/>
</dbReference>
<evidence type="ECO:0000259" key="10">
    <source>
        <dbReference type="Pfam" id="PF23389"/>
    </source>
</evidence>
<dbReference type="SMART" id="SM00320">
    <property type="entry name" value="WD40"/>
    <property type="match status" value="3"/>
</dbReference>
<feature type="domain" description="WDR19 first beta-propeller" evidence="10">
    <location>
        <begin position="18"/>
        <end position="355"/>
    </location>
</feature>
<evidence type="ECO:0000256" key="8">
    <source>
        <dbReference type="SAM" id="MobiDB-lite"/>
    </source>
</evidence>
<accession>A0A8E0VN45</accession>
<keyword evidence="4" id="KW-0970">Cilium biogenesis/degradation</keyword>
<dbReference type="InterPro" id="IPR057855">
    <property type="entry name" value="Beta-prop_WDR19_1st"/>
</dbReference>
<dbReference type="OrthoDB" id="10250638at2759"/>
<sequence>QKLFTTSTGWGKNNSYVFRLQNFKSNFIAVFGSDQTVSVFDRHGEKKVEVPLPGEAVEMVWDCDGENLAILDDKTSSVTLWDALTFKISQLNTGIKDHLSALAWSAVGSRLAIGSEKGNLVIYNHKTTKKISLLGKHMRKITCAVWNRGNVLALAGDDKLISINSWDGDLIKQCMVRDLPSLLQFADLKRDDELKRAENYVSCVTGQKNLFILNLDDIENPIELGFQPRYGEVVAYRWFGDGYVMIGFSAGYLIVISTEKSELGKEIYQVRDHKDGLFDLAVSATLNRCATAGDYCVKVHDLLNIRELTAIIELEEDSQTNGACSTDRPVTFRSLKSSCQLQWSDDGQLMAVATPRQLLHVFLSQLPMLASVAQSKTSHLSARLSSLLEVTLEPLPFNHLPVLSDYYKVPRVLVTELEPTFIGLGLKYLAIGMNNRAWFFELKDSGMERASEVEYLDVVDRVSVGDQYAASCGPAGKLTLHWIDPKTFPVKENTTAASQLDESQSTACTGSRENRVFPEPNQTNCKVTGFQVTSQFLIFGTNTGGLYYFHLEDWAYLNEFQHAVGIVSVFPNMNGTRVAFIDDRSCAYIYNPVIEELIELPDFSPSATRILWDVEEQINPLATHTFRLYSHSVIQGITPSEGAGQQANEQQSATEPPDSGTSATNSERKSNSARKRSAKRDQAVMDLNKLGTSELQSHFDQAMRAGCFEDAWVFANRLENQRLWSQLGMACLRVMQFDIAIRAFRRSNHPGLVLAVQRIQGIEDEFLLSGYVAMLLKEYDQAQELFLASSRPTAALEMRRDLLHWDAALQLARKLAPQEIPAICREYALEMECIGDFMNALMHFERALTKVEPAESGYEPQTEENECTGREMVIFKGDLSTLDSVNLGSGKSNEAWLDCAEEENTMWREHLSLCNAGIARNAIRLGDIKRGIQLAKDSNNPVLQKECADILEQSKQWQEAAALYELAGCYEAAVSVYLRCKNYKKAGDLLLTKVVSAPRLQLQYAKAREADGAYREAVVAYEAAHDWDSVVRLQLDKLSNPDEAVRVVHETKSIEGAKMIAQYFTRINDHASAIRFLVMSKCLDAAFDLARKHKKMELYAEVIGTEGSISEYQSIACYFENEKNWYLAGKFYLLAKQYEKAVRHLLRAPYSGDSPALDLALEAVGMAGDTRLTHLLIVYLMGETDGVPKDARHLFRLYMVLKQYKEAARTAVIIAREEQTAGNYRSAHDLLYGMVQELRRRDLRVPAEMTDNLALLHSYILAKVRIWFMTKNGF</sequence>
<dbReference type="FunFam" id="1.25.40.470:FF:000009">
    <property type="entry name" value="WD repeat-containing protein 19 isoform X1"/>
    <property type="match status" value="1"/>
</dbReference>
<gene>
    <name evidence="12" type="ORF">FBUS_08310</name>
</gene>
<evidence type="ECO:0000259" key="9">
    <source>
        <dbReference type="Pfam" id="PF15911"/>
    </source>
</evidence>
<feature type="compositionally biased region" description="Polar residues" evidence="8">
    <location>
        <begin position="639"/>
        <end position="665"/>
    </location>
</feature>
<name>A0A8E0VN45_9TREM</name>
<dbReference type="FunFam" id="2.130.10.10:FF:000242">
    <property type="entry name" value="WD repeat domain 19, isoform CRA_a"/>
    <property type="match status" value="1"/>
</dbReference>
<keyword evidence="3" id="KW-0677">Repeat</keyword>
<dbReference type="SUPFAM" id="SSF50978">
    <property type="entry name" value="WD40 repeat-like"/>
    <property type="match status" value="1"/>
</dbReference>
<dbReference type="InterPro" id="IPR015943">
    <property type="entry name" value="WD40/YVTN_repeat-like_dom_sf"/>
</dbReference>
<dbReference type="GO" id="GO:0030991">
    <property type="term" value="C:intraciliary transport particle A"/>
    <property type="evidence" value="ECO:0007669"/>
    <property type="project" value="TreeGrafter"/>
</dbReference>
<dbReference type="InterPro" id="IPR011990">
    <property type="entry name" value="TPR-like_helical_dom_sf"/>
</dbReference>
<keyword evidence="5" id="KW-0802">TPR repeat</keyword>
<dbReference type="EMBL" id="LUCM01002000">
    <property type="protein sequence ID" value="KAA0198003.1"/>
    <property type="molecule type" value="Genomic_DNA"/>
</dbReference>
<organism evidence="12 13">
    <name type="scientific">Fasciolopsis buskii</name>
    <dbReference type="NCBI Taxonomy" id="27845"/>
    <lineage>
        <taxon>Eukaryota</taxon>
        <taxon>Metazoa</taxon>
        <taxon>Spiralia</taxon>
        <taxon>Lophotrochozoa</taxon>
        <taxon>Platyhelminthes</taxon>
        <taxon>Trematoda</taxon>
        <taxon>Digenea</taxon>
        <taxon>Plagiorchiida</taxon>
        <taxon>Echinostomata</taxon>
        <taxon>Echinostomatoidea</taxon>
        <taxon>Fasciolidae</taxon>
        <taxon>Fasciolopsis</taxon>
    </lineage>
</organism>
<dbReference type="InterPro" id="IPR039468">
    <property type="entry name" value="WDR19_WD40_rpt"/>
</dbReference>
<evidence type="ECO:0000256" key="6">
    <source>
        <dbReference type="ARBA" id="ARBA00023069"/>
    </source>
</evidence>
<dbReference type="Pfam" id="PF15911">
    <property type="entry name" value="Beta-prop_WDR19_2nd"/>
    <property type="match status" value="1"/>
</dbReference>
<dbReference type="SUPFAM" id="SSF69322">
    <property type="entry name" value="Tricorn protease domain 2"/>
    <property type="match status" value="1"/>
</dbReference>
<evidence type="ECO:0000313" key="13">
    <source>
        <dbReference type="Proteomes" id="UP000728185"/>
    </source>
</evidence>
<dbReference type="AlphaFoldDB" id="A0A8E0VN45"/>
<feature type="domain" description="IF140/IFT172/WDR19 TPR" evidence="11">
    <location>
        <begin position="706"/>
        <end position="850"/>
    </location>
</feature>
<keyword evidence="7" id="KW-0966">Cell projection</keyword>
<dbReference type="Proteomes" id="UP000728185">
    <property type="component" value="Unassembled WGS sequence"/>
</dbReference>
<reference evidence="12" key="1">
    <citation type="submission" date="2019-05" db="EMBL/GenBank/DDBJ databases">
        <title>Annotation for the trematode Fasciolopsis buski.</title>
        <authorList>
            <person name="Choi Y.-J."/>
        </authorList>
    </citation>
    <scope>NUCLEOTIDE SEQUENCE</scope>
    <source>
        <strain evidence="12">HT</strain>
        <tissue evidence="12">Whole worm</tissue>
    </source>
</reference>
<evidence type="ECO:0000313" key="12">
    <source>
        <dbReference type="EMBL" id="KAA0198003.1"/>
    </source>
</evidence>
<dbReference type="PANTHER" id="PTHR14920">
    <property type="entry name" value="OSMOTIC AVOIDANCE ABNORMAL PROTEIN 1/WD REPEAT MEMBRANE PROTEIN"/>
    <property type="match status" value="1"/>
</dbReference>